<dbReference type="Proteomes" id="UP000070501">
    <property type="component" value="Unassembled WGS sequence"/>
</dbReference>
<proteinExistence type="predicted"/>
<accession>A0A136JDY1</accession>
<dbReference type="STRING" id="196109.A0A136JDY1"/>
<gene>
    <name evidence="3" type="ORF">Micbo1qcDRAFT_157186</name>
</gene>
<dbReference type="InParanoid" id="A0A136JDY1"/>
<feature type="compositionally biased region" description="Basic and acidic residues" evidence="1">
    <location>
        <begin position="74"/>
        <end position="88"/>
    </location>
</feature>
<keyword evidence="2" id="KW-1133">Transmembrane helix</keyword>
<name>A0A136JDY1_9PEZI</name>
<evidence type="ECO:0000256" key="1">
    <source>
        <dbReference type="SAM" id="MobiDB-lite"/>
    </source>
</evidence>
<organism evidence="3 4">
    <name type="scientific">Microdochium bolleyi</name>
    <dbReference type="NCBI Taxonomy" id="196109"/>
    <lineage>
        <taxon>Eukaryota</taxon>
        <taxon>Fungi</taxon>
        <taxon>Dikarya</taxon>
        <taxon>Ascomycota</taxon>
        <taxon>Pezizomycotina</taxon>
        <taxon>Sordariomycetes</taxon>
        <taxon>Xylariomycetidae</taxon>
        <taxon>Xylariales</taxon>
        <taxon>Microdochiaceae</taxon>
        <taxon>Microdochium</taxon>
    </lineage>
</organism>
<feature type="compositionally biased region" description="Basic residues" evidence="1">
    <location>
        <begin position="60"/>
        <end position="73"/>
    </location>
</feature>
<protein>
    <submittedName>
        <fullName evidence="3">Uncharacterized protein</fullName>
    </submittedName>
</protein>
<sequence>MAQATEPSSAAPATSDKSRRPGHQIKRSISELAAPGRRHHDNKDRQQHRGDHNDEDGTRERRHHHHHKHHHGSSRKDRRSDAGGDRHSNIFLAPSSGTTSTQLLFGRASAEVPRSEGSSASYFGGSDLDPSRRASLVVPLAPPPLGDPSYFAAIGDGQPTRNSRTKAERDAAVQQERADAMSRAAGLKNALAELSTFSNDTTKTLDDSYYSALERLGTLQQTVVALKELASMSNELAYNFKHDAGELINEIETQVTPFGELDEHQERITSLQGRIGVGREKAKGLSDRVDRVRERVEGWEAADKMWQQRTRKRLKVIWGVIVTATIVMLLLVFLGPHNDKVAASTAAITSSLASASSSVFSSPKATGADIGPDTLGDALLAETNRQHHRGAAVDSLVDEVREALRARSNNEGQGSPDVLRILDEL</sequence>
<feature type="region of interest" description="Disordered" evidence="1">
    <location>
        <begin position="1"/>
        <end position="128"/>
    </location>
</feature>
<reference evidence="4" key="1">
    <citation type="submission" date="2016-02" db="EMBL/GenBank/DDBJ databases">
        <title>Draft genome sequence of Microdochium bolleyi, a fungal endophyte of beachgrass.</title>
        <authorList>
            <consortium name="DOE Joint Genome Institute"/>
            <person name="David A.S."/>
            <person name="May G."/>
            <person name="Haridas S."/>
            <person name="Lim J."/>
            <person name="Wang M."/>
            <person name="Labutti K."/>
            <person name="Lipzen A."/>
            <person name="Barry K."/>
            <person name="Grigoriev I.V."/>
        </authorList>
    </citation>
    <scope>NUCLEOTIDE SEQUENCE [LARGE SCALE GENOMIC DNA]</scope>
    <source>
        <strain evidence="4">J235TASD1</strain>
    </source>
</reference>
<keyword evidence="2" id="KW-0812">Transmembrane</keyword>
<feature type="transmembrane region" description="Helical" evidence="2">
    <location>
        <begin position="314"/>
        <end position="334"/>
    </location>
</feature>
<feature type="compositionally biased region" description="Low complexity" evidence="1">
    <location>
        <begin position="1"/>
        <end position="15"/>
    </location>
</feature>
<evidence type="ECO:0000313" key="4">
    <source>
        <dbReference type="Proteomes" id="UP000070501"/>
    </source>
</evidence>
<dbReference type="OrthoDB" id="5419542at2759"/>
<evidence type="ECO:0000256" key="2">
    <source>
        <dbReference type="SAM" id="Phobius"/>
    </source>
</evidence>
<feature type="compositionally biased region" description="Basic and acidic residues" evidence="1">
    <location>
        <begin position="41"/>
        <end position="59"/>
    </location>
</feature>
<evidence type="ECO:0000313" key="3">
    <source>
        <dbReference type="EMBL" id="KXJ95308.1"/>
    </source>
</evidence>
<keyword evidence="4" id="KW-1185">Reference proteome</keyword>
<dbReference type="AlphaFoldDB" id="A0A136JDY1"/>
<dbReference type="EMBL" id="KQ964246">
    <property type="protein sequence ID" value="KXJ95308.1"/>
    <property type="molecule type" value="Genomic_DNA"/>
</dbReference>
<keyword evidence="2" id="KW-0472">Membrane</keyword>